<dbReference type="OrthoDB" id="3245216at2759"/>
<dbReference type="EMBL" id="KN823027">
    <property type="protein sequence ID" value="KIO26272.1"/>
    <property type="molecule type" value="Genomic_DNA"/>
</dbReference>
<feature type="region of interest" description="Disordered" evidence="1">
    <location>
        <begin position="167"/>
        <end position="187"/>
    </location>
</feature>
<evidence type="ECO:0000313" key="2">
    <source>
        <dbReference type="EMBL" id="KIO26272.1"/>
    </source>
</evidence>
<name>A0A0C3LXR6_9AGAM</name>
<feature type="region of interest" description="Disordered" evidence="1">
    <location>
        <begin position="100"/>
        <end position="127"/>
    </location>
</feature>
<organism evidence="2 3">
    <name type="scientific">Tulasnella calospora MUT 4182</name>
    <dbReference type="NCBI Taxonomy" id="1051891"/>
    <lineage>
        <taxon>Eukaryota</taxon>
        <taxon>Fungi</taxon>
        <taxon>Dikarya</taxon>
        <taxon>Basidiomycota</taxon>
        <taxon>Agaricomycotina</taxon>
        <taxon>Agaricomycetes</taxon>
        <taxon>Cantharellales</taxon>
        <taxon>Tulasnellaceae</taxon>
        <taxon>Tulasnella</taxon>
    </lineage>
</organism>
<evidence type="ECO:0000313" key="3">
    <source>
        <dbReference type="Proteomes" id="UP000054248"/>
    </source>
</evidence>
<reference evidence="2 3" key="1">
    <citation type="submission" date="2014-04" db="EMBL/GenBank/DDBJ databases">
        <authorList>
            <consortium name="DOE Joint Genome Institute"/>
            <person name="Kuo A."/>
            <person name="Girlanda M."/>
            <person name="Perotto S."/>
            <person name="Kohler A."/>
            <person name="Nagy L.G."/>
            <person name="Floudas D."/>
            <person name="Copeland A."/>
            <person name="Barry K.W."/>
            <person name="Cichocki N."/>
            <person name="Veneault-Fourrey C."/>
            <person name="LaButti K."/>
            <person name="Lindquist E.A."/>
            <person name="Lipzen A."/>
            <person name="Lundell T."/>
            <person name="Morin E."/>
            <person name="Murat C."/>
            <person name="Sun H."/>
            <person name="Tunlid A."/>
            <person name="Henrissat B."/>
            <person name="Grigoriev I.V."/>
            <person name="Hibbett D.S."/>
            <person name="Martin F."/>
            <person name="Nordberg H.P."/>
            <person name="Cantor M.N."/>
            <person name="Hua S.X."/>
        </authorList>
    </citation>
    <scope>NUCLEOTIDE SEQUENCE [LARGE SCALE GENOMIC DNA]</scope>
    <source>
        <strain evidence="2 3">MUT 4182</strain>
    </source>
</reference>
<dbReference type="HOGENOM" id="CLU_1016341_0_0_1"/>
<feature type="region of interest" description="Disordered" evidence="1">
    <location>
        <begin position="201"/>
        <end position="221"/>
    </location>
</feature>
<protein>
    <submittedName>
        <fullName evidence="2">Uncharacterized protein</fullName>
    </submittedName>
</protein>
<keyword evidence="3" id="KW-1185">Reference proteome</keyword>
<dbReference type="AlphaFoldDB" id="A0A0C3LXR6"/>
<feature type="compositionally biased region" description="Polar residues" evidence="1">
    <location>
        <begin position="178"/>
        <end position="187"/>
    </location>
</feature>
<sequence>MLAAFTRIQIVDHRQTPSIGDMTLAGYLRQLFDYFLNVLFRSFNRLYSPVNSGPGAFESPIPLESVEEPHMKNALKNKATGQSYRVGAWSVDDSGPHVGQVDGLSLAPLHRKRSREPERPPVAGLGPNAASAQAVPALSIHLPVPRPPYFDHTESDPKRRRTMALEDLPNPEPRATHEQNGPNDDNRLQKSVQQTIEDSIHASAGIDESSAIVIDSDSDPESDVGEWETFVCIEGRPVLLTSSRNDWNSQGDNASVKDAFLAGILSERVEVDVR</sequence>
<proteinExistence type="predicted"/>
<evidence type="ECO:0000256" key="1">
    <source>
        <dbReference type="SAM" id="MobiDB-lite"/>
    </source>
</evidence>
<reference evidence="3" key="2">
    <citation type="submission" date="2015-01" db="EMBL/GenBank/DDBJ databases">
        <title>Evolutionary Origins and Diversification of the Mycorrhizal Mutualists.</title>
        <authorList>
            <consortium name="DOE Joint Genome Institute"/>
            <consortium name="Mycorrhizal Genomics Consortium"/>
            <person name="Kohler A."/>
            <person name="Kuo A."/>
            <person name="Nagy L.G."/>
            <person name="Floudas D."/>
            <person name="Copeland A."/>
            <person name="Barry K.W."/>
            <person name="Cichocki N."/>
            <person name="Veneault-Fourrey C."/>
            <person name="LaButti K."/>
            <person name="Lindquist E.A."/>
            <person name="Lipzen A."/>
            <person name="Lundell T."/>
            <person name="Morin E."/>
            <person name="Murat C."/>
            <person name="Riley R."/>
            <person name="Ohm R."/>
            <person name="Sun H."/>
            <person name="Tunlid A."/>
            <person name="Henrissat B."/>
            <person name="Grigoriev I.V."/>
            <person name="Hibbett D.S."/>
            <person name="Martin F."/>
        </authorList>
    </citation>
    <scope>NUCLEOTIDE SEQUENCE [LARGE SCALE GENOMIC DNA]</scope>
    <source>
        <strain evidence="3">MUT 4182</strain>
    </source>
</reference>
<dbReference type="Proteomes" id="UP000054248">
    <property type="component" value="Unassembled WGS sequence"/>
</dbReference>
<accession>A0A0C3LXR6</accession>
<gene>
    <name evidence="2" type="ORF">M407DRAFT_24489</name>
</gene>